<evidence type="ECO:0000256" key="8">
    <source>
        <dbReference type="ARBA" id="ARBA00040444"/>
    </source>
</evidence>
<protein>
    <recommendedName>
        <fullName evidence="8">Exportin-4</fullName>
    </recommendedName>
</protein>
<evidence type="ECO:0000313" key="12">
    <source>
        <dbReference type="Proteomes" id="UP001516400"/>
    </source>
</evidence>
<comment type="similarity">
    <text evidence="3">Belongs to the exportin family.</text>
</comment>
<evidence type="ECO:0000313" key="11">
    <source>
        <dbReference type="EMBL" id="KAL3280017.1"/>
    </source>
</evidence>
<gene>
    <name evidence="11" type="ORF">HHI36_017525</name>
</gene>
<evidence type="ECO:0000256" key="7">
    <source>
        <dbReference type="ARBA" id="ARBA00023242"/>
    </source>
</evidence>
<dbReference type="Gene3D" id="1.25.10.10">
    <property type="entry name" value="Leucine-rich Repeat Variant"/>
    <property type="match status" value="2"/>
</dbReference>
<reference evidence="11 12" key="1">
    <citation type="journal article" date="2021" name="BMC Biol.">
        <title>Horizontally acquired antibacterial genes associated with adaptive radiation of ladybird beetles.</title>
        <authorList>
            <person name="Li H.S."/>
            <person name="Tang X.F."/>
            <person name="Huang Y.H."/>
            <person name="Xu Z.Y."/>
            <person name="Chen M.L."/>
            <person name="Du X.Y."/>
            <person name="Qiu B.Y."/>
            <person name="Chen P.T."/>
            <person name="Zhang W."/>
            <person name="Slipinski A."/>
            <person name="Escalona H.E."/>
            <person name="Waterhouse R.M."/>
            <person name="Zwick A."/>
            <person name="Pang H."/>
        </authorList>
    </citation>
    <scope>NUCLEOTIDE SEQUENCE [LARGE SCALE GENOMIC DNA]</scope>
    <source>
        <strain evidence="11">SYSU2018</strain>
    </source>
</reference>
<accession>A0ABD2NNK4</accession>
<evidence type="ECO:0000256" key="1">
    <source>
        <dbReference type="ARBA" id="ARBA00004123"/>
    </source>
</evidence>
<organism evidence="11 12">
    <name type="scientific">Cryptolaemus montrouzieri</name>
    <dbReference type="NCBI Taxonomy" id="559131"/>
    <lineage>
        <taxon>Eukaryota</taxon>
        <taxon>Metazoa</taxon>
        <taxon>Ecdysozoa</taxon>
        <taxon>Arthropoda</taxon>
        <taxon>Hexapoda</taxon>
        <taxon>Insecta</taxon>
        <taxon>Pterygota</taxon>
        <taxon>Neoptera</taxon>
        <taxon>Endopterygota</taxon>
        <taxon>Coleoptera</taxon>
        <taxon>Polyphaga</taxon>
        <taxon>Cucujiformia</taxon>
        <taxon>Coccinelloidea</taxon>
        <taxon>Coccinellidae</taxon>
        <taxon>Scymninae</taxon>
        <taxon>Scymnini</taxon>
        <taxon>Cryptolaemus</taxon>
    </lineage>
</organism>
<dbReference type="PANTHER" id="PTHR12596">
    <property type="entry name" value="EXPORTIN 4,7-RELATED"/>
    <property type="match status" value="1"/>
</dbReference>
<feature type="compositionally biased region" description="Acidic residues" evidence="9">
    <location>
        <begin position="469"/>
        <end position="478"/>
    </location>
</feature>
<sequence>MNDRIITELESAARVIVAPPNLVTKEERQEAEKIILNFRKSKSPFAICRQILEQSRVDYLLFEAAEVIKRALIREWNFLQSSDKESLGEYLLKLVIMRDLPSFVRDRVLQVISIMVKRASADDGGKQRTNILNDIENLILHAEHPKKMLGCQLIIILMQEYATTVKSTDVGLAWEVHFKAKKQFENTDLRRIFKFVLLLLSKILENDAPYEPNILQLMKSLLQIAEHVLTWGYISPIHILLHKNNFPRVVNRLIGIYESTYEADEAPALCLNNVWAEIILAPDFLPLMFQIYWKVRYSDELSHHALSCLVQLASLSGAVLMKKKIFNDEDRARYLTLYLENFSRLISSVTIKNKESLGISNIVRKLSLFFISDFTKVNPRFQLTFLDEITVLTCNFCEGAAMEESNSDENKYFNDSLSNILEAWTSLLLEYGKEHAEKLLADYATRIFNKYLQCHLAPPDGVRNANDSDKEEIEDNEDNDRTKYKDQLQTIGLFGRIIPEHSLPILYKLLESSIEKLKAQLHIMTNNPLTLSEAANLENIFEDIHWTLLIAGHVLCMDSDGETPMIPNQIMQFSLDQLNKQSTLDASLRTLAAVRDMGTVPECIEQCDYVIRIFSDVLRLCVIEDSAASVKLGHFMSPEVSCSIMWLLKRWCLSYLIPVENYYQEISPILVGAVGKDTEGASFVINFILSKIQSNICHFHSEPVLLRDTVNLFADIVCVKQKSQYIIKTEGLWNLINLQKELKPGHLPPEIRRGLYKGFVLSGTSLQDPEEMSKFYQQVLQPVQSRFDVLTKTNNASGAFHHEAMQNEIVDLLECLIGIAKGAQMSSVQILFNFMAPILFDLTPLLAICNNYQVIVQLILELFGQVAKNMLCFLSHSDSKRLYQSALAVVQTYAKCNANRLSAESFAEETSFQDLALVLDLLTFILSKDCLDFCPDTPEENVTVTASDVSLFGLNFIMPLMTLDLLKYPSLCSQFYRLLVLIDDIFPEKICALPDDLRGQLMHSIKIGLTQFGNDITQSCLDFLHGLGSYIFKHMTYSAMYETLKPFLKILLDLTLSHQISSDLVSSASASIFALICCYQEEYKMIVQSFVQAQQDPLTADRLAAAFDTLTSGVELNCGRQSKLKFRSHFDKFISTVHGFLLVK</sequence>
<proteinExistence type="inferred from homology"/>
<dbReference type="AlphaFoldDB" id="A0ABD2NNK4"/>
<evidence type="ECO:0000256" key="3">
    <source>
        <dbReference type="ARBA" id="ARBA00009466"/>
    </source>
</evidence>
<keyword evidence="12" id="KW-1185">Reference proteome</keyword>
<keyword evidence="5" id="KW-0963">Cytoplasm</keyword>
<name>A0ABD2NNK4_9CUCU</name>
<evidence type="ECO:0000256" key="6">
    <source>
        <dbReference type="ARBA" id="ARBA00022927"/>
    </source>
</evidence>
<comment type="caution">
    <text evidence="11">The sequence shown here is derived from an EMBL/GenBank/DDBJ whole genome shotgun (WGS) entry which is preliminary data.</text>
</comment>
<keyword evidence="6" id="KW-0653">Protein transport</keyword>
<dbReference type="SUPFAM" id="SSF48371">
    <property type="entry name" value="ARM repeat"/>
    <property type="match status" value="1"/>
</dbReference>
<dbReference type="GO" id="GO:0005634">
    <property type="term" value="C:nucleus"/>
    <property type="evidence" value="ECO:0007669"/>
    <property type="project" value="UniProtKB-SubCell"/>
</dbReference>
<dbReference type="PROSITE" id="PS50166">
    <property type="entry name" value="IMPORTIN_B_NT"/>
    <property type="match status" value="1"/>
</dbReference>
<evidence type="ECO:0000256" key="4">
    <source>
        <dbReference type="ARBA" id="ARBA00022448"/>
    </source>
</evidence>
<feature type="region of interest" description="Disordered" evidence="9">
    <location>
        <begin position="462"/>
        <end position="481"/>
    </location>
</feature>
<evidence type="ECO:0000256" key="5">
    <source>
        <dbReference type="ARBA" id="ARBA00022490"/>
    </source>
</evidence>
<dbReference type="InterPro" id="IPR044189">
    <property type="entry name" value="XPO4/7-like"/>
</dbReference>
<evidence type="ECO:0000256" key="9">
    <source>
        <dbReference type="SAM" id="MobiDB-lite"/>
    </source>
</evidence>
<dbReference type="InterPro" id="IPR011989">
    <property type="entry name" value="ARM-like"/>
</dbReference>
<dbReference type="PANTHER" id="PTHR12596:SF1">
    <property type="entry name" value="EXPORTIN-4"/>
    <property type="match status" value="1"/>
</dbReference>
<dbReference type="GO" id="GO:0015031">
    <property type="term" value="P:protein transport"/>
    <property type="evidence" value="ECO:0007669"/>
    <property type="project" value="UniProtKB-KW"/>
</dbReference>
<comment type="subcellular location">
    <subcellularLocation>
        <location evidence="2">Cytoplasm</location>
    </subcellularLocation>
    <subcellularLocation>
        <location evidence="1">Nucleus</location>
    </subcellularLocation>
</comment>
<feature type="domain" description="Importin N-terminal" evidence="10">
    <location>
        <begin position="31"/>
        <end position="97"/>
    </location>
</feature>
<keyword evidence="4" id="KW-0813">Transport</keyword>
<dbReference type="InterPro" id="IPR001494">
    <property type="entry name" value="Importin-beta_N"/>
</dbReference>
<dbReference type="Proteomes" id="UP001516400">
    <property type="component" value="Unassembled WGS sequence"/>
</dbReference>
<evidence type="ECO:0000259" key="10">
    <source>
        <dbReference type="PROSITE" id="PS50166"/>
    </source>
</evidence>
<dbReference type="EMBL" id="JABFTP020000124">
    <property type="protein sequence ID" value="KAL3280017.1"/>
    <property type="molecule type" value="Genomic_DNA"/>
</dbReference>
<dbReference type="InterPro" id="IPR016024">
    <property type="entry name" value="ARM-type_fold"/>
</dbReference>
<dbReference type="GO" id="GO:0005737">
    <property type="term" value="C:cytoplasm"/>
    <property type="evidence" value="ECO:0007669"/>
    <property type="project" value="UniProtKB-SubCell"/>
</dbReference>
<keyword evidence="7" id="KW-0539">Nucleus</keyword>
<evidence type="ECO:0000256" key="2">
    <source>
        <dbReference type="ARBA" id="ARBA00004496"/>
    </source>
</evidence>